<keyword evidence="3 6" id="KW-0812">Transmembrane</keyword>
<feature type="transmembrane region" description="Helical" evidence="6">
    <location>
        <begin position="219"/>
        <end position="239"/>
    </location>
</feature>
<evidence type="ECO:0000313" key="8">
    <source>
        <dbReference type="Proteomes" id="UP000263012"/>
    </source>
</evidence>
<dbReference type="Pfam" id="PF01810">
    <property type="entry name" value="LysE"/>
    <property type="match status" value="1"/>
</dbReference>
<dbReference type="GO" id="GO:0005886">
    <property type="term" value="C:plasma membrane"/>
    <property type="evidence" value="ECO:0007669"/>
    <property type="project" value="UniProtKB-SubCell"/>
</dbReference>
<dbReference type="EMBL" id="CP025066">
    <property type="protein sequence ID" value="AUX07920.1"/>
    <property type="molecule type" value="Genomic_DNA"/>
</dbReference>
<feature type="transmembrane region" description="Helical" evidence="6">
    <location>
        <begin position="94"/>
        <end position="114"/>
    </location>
</feature>
<proteinExistence type="predicted"/>
<feature type="transmembrane region" description="Helical" evidence="6">
    <location>
        <begin position="137"/>
        <end position="159"/>
    </location>
</feature>
<keyword evidence="8" id="KW-1185">Reference proteome</keyword>
<dbReference type="InterPro" id="IPR001123">
    <property type="entry name" value="LeuE-type"/>
</dbReference>
<evidence type="ECO:0000256" key="4">
    <source>
        <dbReference type="ARBA" id="ARBA00022989"/>
    </source>
</evidence>
<dbReference type="KEGG" id="hdf:AArcSl_0265"/>
<evidence type="ECO:0000256" key="6">
    <source>
        <dbReference type="SAM" id="Phobius"/>
    </source>
</evidence>
<feature type="transmembrane region" description="Helical" evidence="6">
    <location>
        <begin position="188"/>
        <end position="212"/>
    </location>
</feature>
<organism evidence="7 8">
    <name type="scientific">Halalkaliarchaeum desulfuricum</name>
    <dbReference type="NCBI Taxonomy" id="2055893"/>
    <lineage>
        <taxon>Archaea</taxon>
        <taxon>Methanobacteriati</taxon>
        <taxon>Methanobacteriota</taxon>
        <taxon>Stenosarchaea group</taxon>
        <taxon>Halobacteria</taxon>
        <taxon>Halobacteriales</taxon>
        <taxon>Haloferacaceae</taxon>
        <taxon>Halalkaliarchaeum</taxon>
    </lineage>
</organism>
<evidence type="ECO:0000256" key="1">
    <source>
        <dbReference type="ARBA" id="ARBA00004651"/>
    </source>
</evidence>
<feature type="transmembrane region" description="Helical" evidence="6">
    <location>
        <begin position="62"/>
        <end position="88"/>
    </location>
</feature>
<dbReference type="PANTHER" id="PTHR38825">
    <property type="entry name" value="LYSINE EXPORTER PROTEIN (LYSE/YGGA)"/>
    <property type="match status" value="1"/>
</dbReference>
<protein>
    <submittedName>
        <fullName evidence="7">Lysine transporter LysE</fullName>
    </submittedName>
</protein>
<feature type="transmembrane region" description="Helical" evidence="6">
    <location>
        <begin position="20"/>
        <end position="41"/>
    </location>
</feature>
<dbReference type="PANTHER" id="PTHR38825:SF2">
    <property type="entry name" value="LYSINE TRANSPORTER LYSE"/>
    <property type="match status" value="1"/>
</dbReference>
<name>A0A343TFP8_9EURY</name>
<dbReference type="Proteomes" id="UP000263012">
    <property type="component" value="Chromosome"/>
</dbReference>
<comment type="subcellular location">
    <subcellularLocation>
        <location evidence="1">Cell membrane</location>
        <topology evidence="1">Multi-pass membrane protein</topology>
    </subcellularLocation>
</comment>
<evidence type="ECO:0000256" key="2">
    <source>
        <dbReference type="ARBA" id="ARBA00022475"/>
    </source>
</evidence>
<evidence type="ECO:0000256" key="3">
    <source>
        <dbReference type="ARBA" id="ARBA00022692"/>
    </source>
</evidence>
<keyword evidence="4 6" id="KW-1133">Transmembrane helix</keyword>
<sequence>MSFDHPDGISPFIGVAVRRYGVVSTLSSLLLGTVFGLALAAPPGPMNAIIAEESVVRGWREGFMAGLGAGVADLLFFVLASVGVVAVVERFETLQAVMIGVGGLFMLYFAYDAIRSARASFRPTDGTLPESRGFRKALVLGLSNPYQILFWLTIGTALLRPGRVDLFAQVPYVGEALAGTVIVETGSAALVGGLFVGIGIWIVAYPAALVYAERRIDSMAPVVAVLSALVLVGFGVYFLSDAAATLLG</sequence>
<gene>
    <name evidence="7" type="ORF">AArcSl_0265</name>
</gene>
<dbReference type="GO" id="GO:0006865">
    <property type="term" value="P:amino acid transport"/>
    <property type="evidence" value="ECO:0007669"/>
    <property type="project" value="InterPro"/>
</dbReference>
<keyword evidence="2" id="KW-1003">Cell membrane</keyword>
<accession>A0A343TFP8</accession>
<evidence type="ECO:0000256" key="5">
    <source>
        <dbReference type="ARBA" id="ARBA00023136"/>
    </source>
</evidence>
<keyword evidence="5 6" id="KW-0472">Membrane</keyword>
<dbReference type="AlphaFoldDB" id="A0A343TFP8"/>
<evidence type="ECO:0000313" key="7">
    <source>
        <dbReference type="EMBL" id="AUX07920.1"/>
    </source>
</evidence>
<reference evidence="8" key="1">
    <citation type="submission" date="2017-11" db="EMBL/GenBank/DDBJ databases">
        <title>Phenotypic and genomic properties of facultatively anaerobic sulfur-reducing natronoarchaea from hypersaline soda lakes.</title>
        <authorList>
            <person name="Sorokin D.Y."/>
            <person name="Kublanov I.V."/>
            <person name="Roman P."/>
            <person name="Sinninghe Damste J.S."/>
            <person name="Golyshin P.N."/>
            <person name="Rojo D."/>
            <person name="Ciordia S."/>
            <person name="Mena M.D.C."/>
            <person name="Ferrer M."/>
            <person name="Messina E."/>
            <person name="Smedile F."/>
            <person name="La Spada G."/>
            <person name="La Cono V."/>
            <person name="Yakimov M.M."/>
        </authorList>
    </citation>
    <scope>NUCLEOTIDE SEQUENCE [LARGE SCALE GENOMIC DNA]</scope>
    <source>
        <strain evidence="8">AArc-Sl</strain>
    </source>
</reference>